<evidence type="ECO:0000313" key="1">
    <source>
        <dbReference type="EMBL" id="CDW90743.1"/>
    </source>
</evidence>
<dbReference type="AlphaFoldDB" id="A0A078BAZ7"/>
<dbReference type="InParanoid" id="A0A078BAZ7"/>
<sequence length="85" mass="9832">MCKKGLILFALDSKLILELYLDTVAVHQQCIQQISEVTSFFTKRCFVFGRLKTVFIVGCKLEFGLKLVLKVYFIWNDPQKLNLGE</sequence>
<dbReference type="Proteomes" id="UP000039865">
    <property type="component" value="Unassembled WGS sequence"/>
</dbReference>
<accession>A0A078BAZ7</accession>
<name>A0A078BAZ7_STYLE</name>
<gene>
    <name evidence="1" type="primary">Contig8863.g9467</name>
    <name evidence="1" type="ORF">STYLEM_19889</name>
</gene>
<evidence type="ECO:0000313" key="2">
    <source>
        <dbReference type="Proteomes" id="UP000039865"/>
    </source>
</evidence>
<proteinExistence type="predicted"/>
<keyword evidence="2" id="KW-1185">Reference proteome</keyword>
<dbReference type="EMBL" id="CCKQ01018759">
    <property type="protein sequence ID" value="CDW90743.1"/>
    <property type="molecule type" value="Genomic_DNA"/>
</dbReference>
<protein>
    <submittedName>
        <fullName evidence="1">Uncharacterized protein</fullName>
    </submittedName>
</protein>
<organism evidence="1 2">
    <name type="scientific">Stylonychia lemnae</name>
    <name type="common">Ciliate</name>
    <dbReference type="NCBI Taxonomy" id="5949"/>
    <lineage>
        <taxon>Eukaryota</taxon>
        <taxon>Sar</taxon>
        <taxon>Alveolata</taxon>
        <taxon>Ciliophora</taxon>
        <taxon>Intramacronucleata</taxon>
        <taxon>Spirotrichea</taxon>
        <taxon>Stichotrichia</taxon>
        <taxon>Sporadotrichida</taxon>
        <taxon>Oxytrichidae</taxon>
        <taxon>Stylonychinae</taxon>
        <taxon>Stylonychia</taxon>
    </lineage>
</organism>
<reference evidence="1 2" key="1">
    <citation type="submission" date="2014-06" db="EMBL/GenBank/DDBJ databases">
        <authorList>
            <person name="Swart Estienne"/>
        </authorList>
    </citation>
    <scope>NUCLEOTIDE SEQUENCE [LARGE SCALE GENOMIC DNA]</scope>
    <source>
        <strain evidence="1 2">130c</strain>
    </source>
</reference>